<sequence length="202" mass="23130">TTPPPDPPIDKVAGLDITYEATATGVQVTMATNVPAHLYLYYTKKKPWKHLRTIYRRGVYWKHAVRYCFVDWKEVEQEELGDTIFHTFIVEPWPVCETRWFTIRAKVDEDWTASAGPIYKYHKGAVPQTTKFYTDPSPEITCMDAYASRGIMWHFWPDIHDGDGTNSLSNVVSSGVGLGTPRADDKYTSLLRSMWIFDTSAI</sequence>
<protein>
    <submittedName>
        <fullName evidence="1">Uncharacterized protein</fullName>
    </submittedName>
</protein>
<accession>X1VVQ3</accession>
<reference evidence="1" key="1">
    <citation type="journal article" date="2014" name="Front. Microbiol.">
        <title>High frequency of phylogenetically diverse reductive dehalogenase-homologous genes in deep subseafloor sedimentary metagenomes.</title>
        <authorList>
            <person name="Kawai M."/>
            <person name="Futagami T."/>
            <person name="Toyoda A."/>
            <person name="Takaki Y."/>
            <person name="Nishi S."/>
            <person name="Hori S."/>
            <person name="Arai W."/>
            <person name="Tsubouchi T."/>
            <person name="Morono Y."/>
            <person name="Uchiyama I."/>
            <person name="Ito T."/>
            <person name="Fujiyama A."/>
            <person name="Inagaki F."/>
            <person name="Takami H."/>
        </authorList>
    </citation>
    <scope>NUCLEOTIDE SEQUENCE</scope>
    <source>
        <strain evidence="1">Expedition CK06-06</strain>
    </source>
</reference>
<organism evidence="1">
    <name type="scientific">marine sediment metagenome</name>
    <dbReference type="NCBI Taxonomy" id="412755"/>
    <lineage>
        <taxon>unclassified sequences</taxon>
        <taxon>metagenomes</taxon>
        <taxon>ecological metagenomes</taxon>
    </lineage>
</organism>
<dbReference type="AlphaFoldDB" id="X1VVQ3"/>
<feature type="non-terminal residue" evidence="1">
    <location>
        <position position="1"/>
    </location>
</feature>
<dbReference type="EMBL" id="BARW01037025">
    <property type="protein sequence ID" value="GAJ22196.1"/>
    <property type="molecule type" value="Genomic_DNA"/>
</dbReference>
<comment type="caution">
    <text evidence="1">The sequence shown here is derived from an EMBL/GenBank/DDBJ whole genome shotgun (WGS) entry which is preliminary data.</text>
</comment>
<gene>
    <name evidence="1" type="ORF">S12H4_57292</name>
</gene>
<name>X1VVQ3_9ZZZZ</name>
<proteinExistence type="predicted"/>
<feature type="non-terminal residue" evidence="1">
    <location>
        <position position="202"/>
    </location>
</feature>
<evidence type="ECO:0000313" key="1">
    <source>
        <dbReference type="EMBL" id="GAJ22196.1"/>
    </source>
</evidence>